<reference evidence="1 2" key="1">
    <citation type="submission" date="2007-02" db="EMBL/GenBank/DDBJ databases">
        <title>Complete sequence of chromosome of Shewanella baltica OS155.</title>
        <authorList>
            <consortium name="US DOE Joint Genome Institute"/>
            <person name="Copeland A."/>
            <person name="Lucas S."/>
            <person name="Lapidus A."/>
            <person name="Barry K."/>
            <person name="Detter J.C."/>
            <person name="Glavina del Rio T."/>
            <person name="Hammon N."/>
            <person name="Israni S."/>
            <person name="Dalin E."/>
            <person name="Tice H."/>
            <person name="Pitluck S."/>
            <person name="Sims D.R."/>
            <person name="Brettin T."/>
            <person name="Bruce D."/>
            <person name="Han C."/>
            <person name="Tapia R."/>
            <person name="Brainard J."/>
            <person name="Schmutz J."/>
            <person name="Larimer F."/>
            <person name="Land M."/>
            <person name="Hauser L."/>
            <person name="Kyrpides N."/>
            <person name="Mikhailova N."/>
            <person name="Brettar I."/>
            <person name="Klappenbach J."/>
            <person name="Konstantinidis K."/>
            <person name="Rodrigues J."/>
            <person name="Tiedje J."/>
            <person name="Richardson P."/>
        </authorList>
    </citation>
    <scope>NUCLEOTIDE SEQUENCE [LARGE SCALE GENOMIC DNA]</scope>
    <source>
        <strain evidence="2">OS155 / ATCC BAA-1091</strain>
    </source>
</reference>
<accession>A3D521</accession>
<dbReference type="RefSeq" id="WP_011846906.1">
    <property type="nucleotide sequence ID" value="NC_009052.1"/>
</dbReference>
<dbReference type="EMBL" id="CP000563">
    <property type="protein sequence ID" value="ABN61834.1"/>
    <property type="molecule type" value="Genomic_DNA"/>
</dbReference>
<keyword evidence="2" id="KW-1185">Reference proteome</keyword>
<evidence type="ECO:0008006" key="3">
    <source>
        <dbReference type="Google" id="ProtNLM"/>
    </source>
</evidence>
<dbReference type="KEGG" id="sbl:Sbal_2341"/>
<dbReference type="STRING" id="325240.Sbal_2341"/>
<evidence type="ECO:0000313" key="1">
    <source>
        <dbReference type="EMBL" id="ABN61834.1"/>
    </source>
</evidence>
<protein>
    <recommendedName>
        <fullName evidence="3">DUF1877 domain-containing protein</fullName>
    </recommendedName>
</protein>
<proteinExistence type="predicted"/>
<organism evidence="1 2">
    <name type="scientific">Shewanella baltica (strain OS155 / ATCC BAA-1091)</name>
    <dbReference type="NCBI Taxonomy" id="325240"/>
    <lineage>
        <taxon>Bacteria</taxon>
        <taxon>Pseudomonadati</taxon>
        <taxon>Pseudomonadota</taxon>
        <taxon>Gammaproteobacteria</taxon>
        <taxon>Alteromonadales</taxon>
        <taxon>Shewanellaceae</taxon>
        <taxon>Shewanella</taxon>
    </lineage>
</organism>
<gene>
    <name evidence="1" type="ordered locus">Sbal_2341</name>
</gene>
<dbReference type="AlphaFoldDB" id="A3D521"/>
<dbReference type="HOGENOM" id="CLU_1601572_0_0_6"/>
<dbReference type="Proteomes" id="UP000001557">
    <property type="component" value="Chromosome"/>
</dbReference>
<evidence type="ECO:0000313" key="2">
    <source>
        <dbReference type="Proteomes" id="UP000001557"/>
    </source>
</evidence>
<dbReference type="OrthoDB" id="6269027at2"/>
<name>A3D521_SHEB5</name>
<sequence length="166" mass="18874">MMSSLIHLYLVDEDVYPNTLTGDDEAKYQALLRITEDEAIRWQSLELNMRGFIPALATWDKIAGNSKLLSVCSFHYYPHQLIGPAADLSGSFGFFPAKMVQDLFSVMQKHYDFDLDSPKGHDIIEAIEAELGEVDFQAYEIVRDRYFVSFRDAAEQGKAIVVLIED</sequence>